<gene>
    <name evidence="1" type="ORF">B9G39_26170</name>
</gene>
<evidence type="ECO:0000313" key="1">
    <source>
        <dbReference type="EMBL" id="RDH41905.1"/>
    </source>
</evidence>
<organism evidence="1 2">
    <name type="scientific">Zooshikella ganghwensis</name>
    <dbReference type="NCBI Taxonomy" id="202772"/>
    <lineage>
        <taxon>Bacteria</taxon>
        <taxon>Pseudomonadati</taxon>
        <taxon>Pseudomonadota</taxon>
        <taxon>Gammaproteobacteria</taxon>
        <taxon>Oceanospirillales</taxon>
        <taxon>Zooshikellaceae</taxon>
        <taxon>Zooshikella</taxon>
    </lineage>
</organism>
<accession>A0A4P9VFM0</accession>
<proteinExistence type="predicted"/>
<keyword evidence="2" id="KW-1185">Reference proteome</keyword>
<dbReference type="EMBL" id="NDXW01000002">
    <property type="protein sequence ID" value="RDH41905.1"/>
    <property type="molecule type" value="Genomic_DNA"/>
</dbReference>
<sequence length="125" mass="14743">MKIVGKEFSGSIESKTAEELAKIFLPVLDIYEDTKEKYKYALNDDGDHLYIEFKEHSIDNIWFQDVENSCYILHISYKEYSDTIEDVFFRLKNILDLNGFNYSLEVEYICEYGTTAKTDFYESHG</sequence>
<dbReference type="RefSeq" id="WP_094789562.1">
    <property type="nucleotide sequence ID" value="NZ_NDXW01000002.1"/>
</dbReference>
<protein>
    <submittedName>
        <fullName evidence="1">Uncharacterized protein</fullName>
    </submittedName>
</protein>
<dbReference type="Proteomes" id="UP000257039">
    <property type="component" value="Unassembled WGS sequence"/>
</dbReference>
<evidence type="ECO:0000313" key="2">
    <source>
        <dbReference type="Proteomes" id="UP000257039"/>
    </source>
</evidence>
<comment type="caution">
    <text evidence="1">The sequence shown here is derived from an EMBL/GenBank/DDBJ whole genome shotgun (WGS) entry which is preliminary data.</text>
</comment>
<dbReference type="AlphaFoldDB" id="A0A4P9VFM0"/>
<reference evidence="1 2" key="1">
    <citation type="submission" date="2017-04" db="EMBL/GenBank/DDBJ databases">
        <title>Draft genome sequence of Zooshikella ganghwensis VG4 isolated from Red Sea sediments.</title>
        <authorList>
            <person name="Rehman Z."/>
            <person name="Alam I."/>
            <person name="Kamau A."/>
            <person name="Bajic V."/>
            <person name="Leiknes T."/>
        </authorList>
    </citation>
    <scope>NUCLEOTIDE SEQUENCE [LARGE SCALE GENOMIC DNA]</scope>
    <source>
        <strain evidence="1 2">VG4</strain>
    </source>
</reference>
<name>A0A4P9VFM0_9GAMM</name>